<sequence length="26" mass="3014">MTCSTPRSPRLPCPGPVFYSFYKLHK</sequence>
<name>A0A0E9XSI6_ANGAN</name>
<dbReference type="EMBL" id="GBXM01003206">
    <property type="protein sequence ID" value="JAI05372.1"/>
    <property type="molecule type" value="Transcribed_RNA"/>
</dbReference>
<dbReference type="AlphaFoldDB" id="A0A0E9XSI6"/>
<evidence type="ECO:0000313" key="1">
    <source>
        <dbReference type="EMBL" id="JAI05372.1"/>
    </source>
</evidence>
<organism evidence="1">
    <name type="scientific">Anguilla anguilla</name>
    <name type="common">European freshwater eel</name>
    <name type="synonym">Muraena anguilla</name>
    <dbReference type="NCBI Taxonomy" id="7936"/>
    <lineage>
        <taxon>Eukaryota</taxon>
        <taxon>Metazoa</taxon>
        <taxon>Chordata</taxon>
        <taxon>Craniata</taxon>
        <taxon>Vertebrata</taxon>
        <taxon>Euteleostomi</taxon>
        <taxon>Actinopterygii</taxon>
        <taxon>Neopterygii</taxon>
        <taxon>Teleostei</taxon>
        <taxon>Anguilliformes</taxon>
        <taxon>Anguillidae</taxon>
        <taxon>Anguilla</taxon>
    </lineage>
</organism>
<accession>A0A0E9XSI6</accession>
<reference evidence="1" key="1">
    <citation type="submission" date="2014-11" db="EMBL/GenBank/DDBJ databases">
        <authorList>
            <person name="Amaro Gonzalez C."/>
        </authorList>
    </citation>
    <scope>NUCLEOTIDE SEQUENCE</scope>
</reference>
<reference evidence="1" key="2">
    <citation type="journal article" date="2015" name="Fish Shellfish Immunol.">
        <title>Early steps in the European eel (Anguilla anguilla)-Vibrio vulnificus interaction in the gills: Role of the RtxA13 toxin.</title>
        <authorList>
            <person name="Callol A."/>
            <person name="Pajuelo D."/>
            <person name="Ebbesson L."/>
            <person name="Teles M."/>
            <person name="MacKenzie S."/>
            <person name="Amaro C."/>
        </authorList>
    </citation>
    <scope>NUCLEOTIDE SEQUENCE</scope>
</reference>
<protein>
    <submittedName>
        <fullName evidence="1">Uncharacterized protein</fullName>
    </submittedName>
</protein>
<proteinExistence type="predicted"/>